<keyword evidence="1" id="KW-0805">Transcription regulation</keyword>
<gene>
    <name evidence="5" type="ORF">LR3_06280</name>
</gene>
<evidence type="ECO:0000256" key="1">
    <source>
        <dbReference type="ARBA" id="ARBA00023015"/>
    </source>
</evidence>
<dbReference type="SUPFAM" id="SSF46785">
    <property type="entry name" value="Winged helix' DNA-binding domain"/>
    <property type="match status" value="1"/>
</dbReference>
<dbReference type="GO" id="GO:0003700">
    <property type="term" value="F:DNA-binding transcription factor activity"/>
    <property type="evidence" value="ECO:0007669"/>
    <property type="project" value="InterPro"/>
</dbReference>
<reference evidence="5 6" key="1">
    <citation type="submission" date="2014-06" db="EMBL/GenBank/DDBJ databases">
        <title>Genetic determinant of reutericyclin biosynthesis of Lactobacillus reuteri.</title>
        <authorList>
            <person name="Lin X."/>
            <person name="Duar R."/>
            <person name="Walter J."/>
            <person name="Gaenzle M."/>
        </authorList>
    </citation>
    <scope>NUCLEOTIDE SEQUENCE [LARGE SCALE GENOMIC DNA]</scope>
    <source>
        <strain evidence="5 6">LTH2584</strain>
    </source>
</reference>
<keyword evidence="2" id="KW-0238">DNA-binding</keyword>
<comment type="caution">
    <text evidence="5">The sequence shown here is derived from an EMBL/GenBank/DDBJ whole genome shotgun (WGS) entry which is preliminary data.</text>
</comment>
<dbReference type="SMART" id="SM00347">
    <property type="entry name" value="HTH_MARR"/>
    <property type="match status" value="1"/>
</dbReference>
<sequence length="148" mass="17548">MSKDNDYEKINKGLIKVYSGILWIEENELRKSTFNDLTIKEIHAIDAITMYNHQTISQVAEKLHLTPGTMTSMADRLIRKGYVERIRDKDDRRIVRLRLTKRGRVLYRAHRAFHNMMVERFLKGMNDEEMKVVKKALQNLEDFVDEHA</sequence>
<dbReference type="Pfam" id="PF01047">
    <property type="entry name" value="MarR"/>
    <property type="match status" value="1"/>
</dbReference>
<protein>
    <submittedName>
        <fullName evidence="5">MarR family transcriptional regulator</fullName>
    </submittedName>
</protein>
<dbReference type="PANTHER" id="PTHR42756">
    <property type="entry name" value="TRANSCRIPTIONAL REGULATOR, MARR"/>
    <property type="match status" value="1"/>
</dbReference>
<evidence type="ECO:0000313" key="6">
    <source>
        <dbReference type="Proteomes" id="UP000027731"/>
    </source>
</evidence>
<dbReference type="Gene3D" id="1.10.10.10">
    <property type="entry name" value="Winged helix-like DNA-binding domain superfamily/Winged helix DNA-binding domain"/>
    <property type="match status" value="1"/>
</dbReference>
<evidence type="ECO:0000256" key="3">
    <source>
        <dbReference type="ARBA" id="ARBA00023163"/>
    </source>
</evidence>
<dbReference type="PRINTS" id="PR00598">
    <property type="entry name" value="HTHMARR"/>
</dbReference>
<organism evidence="5 6">
    <name type="scientific">Limosilactobacillus reuteri</name>
    <name type="common">Lactobacillus reuteri</name>
    <dbReference type="NCBI Taxonomy" id="1598"/>
    <lineage>
        <taxon>Bacteria</taxon>
        <taxon>Bacillati</taxon>
        <taxon>Bacillota</taxon>
        <taxon>Bacilli</taxon>
        <taxon>Lactobacillales</taxon>
        <taxon>Lactobacillaceae</taxon>
        <taxon>Limosilactobacillus</taxon>
    </lineage>
</organism>
<dbReference type="InterPro" id="IPR036390">
    <property type="entry name" value="WH_DNA-bd_sf"/>
</dbReference>
<evidence type="ECO:0000313" key="5">
    <source>
        <dbReference type="EMBL" id="KEK15401.1"/>
    </source>
</evidence>
<keyword evidence="3" id="KW-0804">Transcription</keyword>
<dbReference type="Proteomes" id="UP000027731">
    <property type="component" value="Unassembled WGS sequence"/>
</dbReference>
<proteinExistence type="predicted"/>
<dbReference type="AlphaFoldDB" id="A0A073JPH5"/>
<dbReference type="InterPro" id="IPR023187">
    <property type="entry name" value="Tscrpt_reg_MarR-type_CS"/>
</dbReference>
<dbReference type="PROSITE" id="PS01117">
    <property type="entry name" value="HTH_MARR_1"/>
    <property type="match status" value="1"/>
</dbReference>
<evidence type="ECO:0000256" key="2">
    <source>
        <dbReference type="ARBA" id="ARBA00023125"/>
    </source>
</evidence>
<dbReference type="PATRIC" id="fig|1598.90.peg.685"/>
<dbReference type="InterPro" id="IPR000835">
    <property type="entry name" value="HTH_MarR-typ"/>
</dbReference>
<evidence type="ECO:0000259" key="4">
    <source>
        <dbReference type="PROSITE" id="PS50995"/>
    </source>
</evidence>
<feature type="domain" description="HTH marR-type" evidence="4">
    <location>
        <begin position="7"/>
        <end position="142"/>
    </location>
</feature>
<accession>A0A073JPH5</accession>
<dbReference type="PANTHER" id="PTHR42756:SF1">
    <property type="entry name" value="TRANSCRIPTIONAL REPRESSOR OF EMRAB OPERON"/>
    <property type="match status" value="1"/>
</dbReference>
<dbReference type="EMBL" id="JOSX01000013">
    <property type="protein sequence ID" value="KEK15401.1"/>
    <property type="molecule type" value="Genomic_DNA"/>
</dbReference>
<dbReference type="PROSITE" id="PS50995">
    <property type="entry name" value="HTH_MARR_2"/>
    <property type="match status" value="1"/>
</dbReference>
<dbReference type="GO" id="GO:0003677">
    <property type="term" value="F:DNA binding"/>
    <property type="evidence" value="ECO:0007669"/>
    <property type="project" value="UniProtKB-KW"/>
</dbReference>
<dbReference type="InterPro" id="IPR036388">
    <property type="entry name" value="WH-like_DNA-bd_sf"/>
</dbReference>
<name>A0A073JPH5_LIMRT</name>